<dbReference type="InterPro" id="IPR027417">
    <property type="entry name" value="P-loop_NTPase"/>
</dbReference>
<dbReference type="STRING" id="633813.SAMN04488087_1764"/>
<name>A0A1M6ULQ0_9BACT</name>
<dbReference type="OrthoDB" id="9809999at2"/>
<accession>A0A1M6ULQ0</accession>
<dbReference type="InterPro" id="IPR046834">
    <property type="entry name" value="ABC_ATPase_C"/>
</dbReference>
<dbReference type="Pfam" id="PF20446">
    <property type="entry name" value="ABC_N"/>
    <property type="match status" value="1"/>
</dbReference>
<dbReference type="AlphaFoldDB" id="A0A1M6ULQ0"/>
<organism evidence="5 6">
    <name type="scientific">Rhodothermus profundi</name>
    <dbReference type="NCBI Taxonomy" id="633813"/>
    <lineage>
        <taxon>Bacteria</taxon>
        <taxon>Pseudomonadati</taxon>
        <taxon>Rhodothermota</taxon>
        <taxon>Rhodothermia</taxon>
        <taxon>Rhodothermales</taxon>
        <taxon>Rhodothermaceae</taxon>
        <taxon>Rhodothermus</taxon>
    </lineage>
</organism>
<dbReference type="Pfam" id="PF21117">
    <property type="entry name" value="MRB1590_C"/>
    <property type="match status" value="1"/>
</dbReference>
<gene>
    <name evidence="5" type="ORF">SAMN04488087_1764</name>
</gene>
<evidence type="ECO:0000259" key="4">
    <source>
        <dbReference type="Pfam" id="PF21117"/>
    </source>
</evidence>
<evidence type="ECO:0000259" key="3">
    <source>
        <dbReference type="Pfam" id="PF20446"/>
    </source>
</evidence>
<evidence type="ECO:0000256" key="1">
    <source>
        <dbReference type="SAM" id="MobiDB-lite"/>
    </source>
</evidence>
<proteinExistence type="predicted"/>
<dbReference type="InterPro" id="IPR019195">
    <property type="entry name" value="ABC_ATPase_put"/>
</dbReference>
<dbReference type="PANTHER" id="PTHR38149">
    <property type="entry name" value="ATPASE"/>
    <property type="match status" value="1"/>
</dbReference>
<feature type="compositionally biased region" description="Basic and acidic residues" evidence="1">
    <location>
        <begin position="453"/>
        <end position="463"/>
    </location>
</feature>
<sequence>MRMRTDAVSVQTAEALRRQLRRIDGRGYKAYKTLQGAYDLGDFVLHLVHVQGDPFATPSRVHVWVPQQVAQFPVWSYQSEARAIGVAHLLARTFAEKARRFSRPRGSGHSGRIEMDCPGQEVLPRTAVRLTAEGVEARFSVGLPAYGRRIAADEAQALLLEDVPRVVRESLRFSAYDPDAVRTFAEVNEDATWLRAQLPSWGLVAFVANGACLPRRSGVDERPLETGAVLFQAPPSLQREVVLPSGRRLTGMGIPAGVTLIVGGGYHGKSTLLRALERGVYNHAPGDGREFVVTVPDAVKVRAEDGRSVAGVDLSPFIRNLPSGIDTRAFSTANASGSTSQAAAIQEALEIGTSLLLIDEDTAATNFMVRDRRMQRLVPGAQEPITPFIDRVRQLYETRGVSTILVVGSSGDFFDVADTVIKLHEYRVEDVTTAAREIARAFPSERTPVPDNPFREPSVRRVPDPSSVSPQKGKRLSYVRARGRETLQLGTTIVDLRAVEQLVHVAQTRAIGQALAYARRRYMDGRRTIPEIVAAVLADIERQGLDVLDPRGLLDLAGFRAQELAAALNRLRTLRVRVEPPA</sequence>
<keyword evidence="6" id="KW-1185">Reference proteome</keyword>
<dbReference type="InterPro" id="IPR046833">
    <property type="entry name" value="ABC_N"/>
</dbReference>
<dbReference type="EMBL" id="FRAU01000005">
    <property type="protein sequence ID" value="SHK70089.1"/>
    <property type="molecule type" value="Genomic_DNA"/>
</dbReference>
<dbReference type="Pfam" id="PF09818">
    <property type="entry name" value="ABC_ATPase"/>
    <property type="match status" value="1"/>
</dbReference>
<feature type="domain" description="ATPase of the ABC class C-terminal" evidence="2">
    <location>
        <begin position="179"/>
        <end position="454"/>
    </location>
</feature>
<dbReference type="PANTHER" id="PTHR38149:SF1">
    <property type="entry name" value="ATPASE"/>
    <property type="match status" value="1"/>
</dbReference>
<reference evidence="6" key="1">
    <citation type="submission" date="2016-11" db="EMBL/GenBank/DDBJ databases">
        <authorList>
            <person name="Varghese N."/>
            <person name="Submissions S."/>
        </authorList>
    </citation>
    <scope>NUCLEOTIDE SEQUENCE [LARGE SCALE GENOMIC DNA]</scope>
    <source>
        <strain evidence="6">DSM 22212</strain>
    </source>
</reference>
<dbReference type="RefSeq" id="WP_072715596.1">
    <property type="nucleotide sequence ID" value="NZ_FRAU01000005.1"/>
</dbReference>
<dbReference type="SUPFAM" id="SSF52540">
    <property type="entry name" value="P-loop containing nucleoside triphosphate hydrolases"/>
    <property type="match status" value="1"/>
</dbReference>
<protein>
    <submittedName>
        <fullName evidence="5">Predicted ATPase of the ABC class</fullName>
    </submittedName>
</protein>
<dbReference type="InterPro" id="IPR049069">
    <property type="entry name" value="MRB1590-like_C"/>
</dbReference>
<dbReference type="Proteomes" id="UP000185812">
    <property type="component" value="Unassembled WGS sequence"/>
</dbReference>
<feature type="domain" description="MRB1590-like C-terminal" evidence="4">
    <location>
        <begin position="479"/>
        <end position="577"/>
    </location>
</feature>
<evidence type="ECO:0000313" key="5">
    <source>
        <dbReference type="EMBL" id="SHK70089.1"/>
    </source>
</evidence>
<evidence type="ECO:0000259" key="2">
    <source>
        <dbReference type="Pfam" id="PF09818"/>
    </source>
</evidence>
<feature type="region of interest" description="Disordered" evidence="1">
    <location>
        <begin position="442"/>
        <end position="475"/>
    </location>
</feature>
<evidence type="ECO:0000313" key="6">
    <source>
        <dbReference type="Proteomes" id="UP000185812"/>
    </source>
</evidence>
<feature type="domain" description="ATPase of the ABC class N-terminal" evidence="3">
    <location>
        <begin position="14"/>
        <end position="172"/>
    </location>
</feature>